<comment type="similarity">
    <text evidence="1">Belongs to the membrane fusion protein (MFP) (TC 8.A.1) family.</text>
</comment>
<accession>A0ABW8GIA8</accession>
<organism evidence="7 8">
    <name type="scientific">Methylobacillus methanolivorans</name>
    <dbReference type="NCBI Taxonomy" id="1848927"/>
    <lineage>
        <taxon>Bacteria</taxon>
        <taxon>Pseudomonadati</taxon>
        <taxon>Pseudomonadota</taxon>
        <taxon>Betaproteobacteria</taxon>
        <taxon>Nitrosomonadales</taxon>
        <taxon>Methylophilaceae</taxon>
        <taxon>Methylobacillus</taxon>
    </lineage>
</organism>
<dbReference type="InterPro" id="IPR006143">
    <property type="entry name" value="RND_pump_MFP"/>
</dbReference>
<evidence type="ECO:0000256" key="3">
    <source>
        <dbReference type="SAM" id="Coils"/>
    </source>
</evidence>
<evidence type="ECO:0000256" key="2">
    <source>
        <dbReference type="ARBA" id="ARBA00022448"/>
    </source>
</evidence>
<evidence type="ECO:0000256" key="1">
    <source>
        <dbReference type="ARBA" id="ARBA00009477"/>
    </source>
</evidence>
<dbReference type="NCBIfam" id="TIGR01730">
    <property type="entry name" value="RND_mfp"/>
    <property type="match status" value="1"/>
</dbReference>
<dbReference type="Pfam" id="PF25954">
    <property type="entry name" value="Beta-barrel_RND_2"/>
    <property type="match status" value="1"/>
</dbReference>
<sequence length="372" mass="39761">MQKKLIFVLLSIAFASNTALAAEPATPAKAPVKPSDEIILAQDAPQLASLKIETVSEIIAPAASPLNGKIIFNENYTARISSPVAGRALKISAEIGDSVKAGQTLLTMDSPDLGSALADARKAQAELALKKQAYDRSRMLLDGGVIPKKELEASKADLDEAAAEASRANARINNLGASRNSSESYTVRAPLAGIIVDRQVNPGGEIRPDAANPLFIITDPNHLWASIDLPERDLGKVSIGQPVSVEVDAYPGETFTGKVLSIGGMIDPTTRRIPIRCAIESKGRLKPEMYARITPLSLDQRKVIRIPNSALITEGLYSYVFVETSPGHIKKRRVTLDVQGRDFATVKQGLVKNERLVTSGAILLNSELAAGK</sequence>
<dbReference type="Gene3D" id="2.40.420.20">
    <property type="match status" value="1"/>
</dbReference>
<feature type="domain" description="CzcB-like barrel-sandwich hybrid" evidence="6">
    <location>
        <begin position="77"/>
        <end position="218"/>
    </location>
</feature>
<dbReference type="SUPFAM" id="SSF111369">
    <property type="entry name" value="HlyD-like secretion proteins"/>
    <property type="match status" value="1"/>
</dbReference>
<dbReference type="Proteomes" id="UP001617669">
    <property type="component" value="Unassembled WGS sequence"/>
</dbReference>
<reference evidence="7 8" key="1">
    <citation type="submission" date="2024-11" db="EMBL/GenBank/DDBJ databases">
        <authorList>
            <person name="Kaparullina E.N."/>
            <person name="Delegan Y.A."/>
            <person name="Doronina N.V."/>
        </authorList>
    </citation>
    <scope>NUCLEOTIDE SEQUENCE [LARGE SCALE GENOMIC DNA]</scope>
    <source>
        <strain evidence="7 8">7sh_L</strain>
    </source>
</reference>
<evidence type="ECO:0000256" key="4">
    <source>
        <dbReference type="SAM" id="SignalP"/>
    </source>
</evidence>
<feature type="coiled-coil region" evidence="3">
    <location>
        <begin position="148"/>
        <end position="178"/>
    </location>
</feature>
<evidence type="ECO:0000313" key="7">
    <source>
        <dbReference type="EMBL" id="MFJ5444907.1"/>
    </source>
</evidence>
<dbReference type="Pfam" id="PF25973">
    <property type="entry name" value="BSH_CzcB"/>
    <property type="match status" value="1"/>
</dbReference>
<keyword evidence="2" id="KW-0813">Transport</keyword>
<evidence type="ECO:0000313" key="8">
    <source>
        <dbReference type="Proteomes" id="UP001617669"/>
    </source>
</evidence>
<dbReference type="InterPro" id="IPR058792">
    <property type="entry name" value="Beta-barrel_RND_2"/>
</dbReference>
<dbReference type="InterPro" id="IPR051909">
    <property type="entry name" value="MFP_Cation_Efflux"/>
</dbReference>
<keyword evidence="4" id="KW-0732">Signal</keyword>
<dbReference type="PANTHER" id="PTHR30097">
    <property type="entry name" value="CATION EFFLUX SYSTEM PROTEIN CUSB"/>
    <property type="match status" value="1"/>
</dbReference>
<feature type="domain" description="CusB-like beta-barrel" evidence="5">
    <location>
        <begin position="223"/>
        <end position="294"/>
    </location>
</feature>
<protein>
    <submittedName>
        <fullName evidence="7">Efflux RND transporter periplasmic adaptor subunit</fullName>
    </submittedName>
</protein>
<dbReference type="PANTHER" id="PTHR30097:SF4">
    <property type="entry name" value="SLR6042 PROTEIN"/>
    <property type="match status" value="1"/>
</dbReference>
<gene>
    <name evidence="7" type="ORF">ACIKP9_01545</name>
</gene>
<name>A0ABW8GIA8_9PROT</name>
<dbReference type="EMBL" id="JBIWXY010000001">
    <property type="protein sequence ID" value="MFJ5444907.1"/>
    <property type="molecule type" value="Genomic_DNA"/>
</dbReference>
<feature type="signal peptide" evidence="4">
    <location>
        <begin position="1"/>
        <end position="21"/>
    </location>
</feature>
<keyword evidence="8" id="KW-1185">Reference proteome</keyword>
<evidence type="ECO:0000259" key="6">
    <source>
        <dbReference type="Pfam" id="PF25973"/>
    </source>
</evidence>
<keyword evidence="3" id="KW-0175">Coiled coil</keyword>
<dbReference type="RefSeq" id="WP_400878386.1">
    <property type="nucleotide sequence ID" value="NZ_JBIWXY010000001.1"/>
</dbReference>
<dbReference type="Gene3D" id="2.40.30.170">
    <property type="match status" value="1"/>
</dbReference>
<dbReference type="Gene3D" id="1.10.287.470">
    <property type="entry name" value="Helix hairpin bin"/>
    <property type="match status" value="1"/>
</dbReference>
<dbReference type="InterPro" id="IPR058647">
    <property type="entry name" value="BSH_CzcB-like"/>
</dbReference>
<evidence type="ECO:0000259" key="5">
    <source>
        <dbReference type="Pfam" id="PF25954"/>
    </source>
</evidence>
<comment type="caution">
    <text evidence="7">The sequence shown here is derived from an EMBL/GenBank/DDBJ whole genome shotgun (WGS) entry which is preliminary data.</text>
</comment>
<feature type="chain" id="PRO_5045223615" evidence="4">
    <location>
        <begin position="22"/>
        <end position="372"/>
    </location>
</feature>
<dbReference type="Gene3D" id="2.40.50.100">
    <property type="match status" value="1"/>
</dbReference>
<proteinExistence type="inferred from homology"/>